<name>A0A5E7D0H4_PSEFL</name>
<evidence type="ECO:0000313" key="3">
    <source>
        <dbReference type="Proteomes" id="UP000379480"/>
    </source>
</evidence>
<evidence type="ECO:0000256" key="1">
    <source>
        <dbReference type="SAM" id="MobiDB-lite"/>
    </source>
</evidence>
<evidence type="ECO:0000313" key="2">
    <source>
        <dbReference type="EMBL" id="VVO05415.1"/>
    </source>
</evidence>
<gene>
    <name evidence="2" type="ORF">PS723_02986</name>
</gene>
<dbReference type="Proteomes" id="UP000379480">
    <property type="component" value="Unassembled WGS sequence"/>
</dbReference>
<organism evidence="2 3">
    <name type="scientific">Pseudomonas fluorescens</name>
    <dbReference type="NCBI Taxonomy" id="294"/>
    <lineage>
        <taxon>Bacteria</taxon>
        <taxon>Pseudomonadati</taxon>
        <taxon>Pseudomonadota</taxon>
        <taxon>Gammaproteobacteria</taxon>
        <taxon>Pseudomonadales</taxon>
        <taxon>Pseudomonadaceae</taxon>
        <taxon>Pseudomonas</taxon>
    </lineage>
</organism>
<feature type="region of interest" description="Disordered" evidence="1">
    <location>
        <begin position="57"/>
        <end position="95"/>
    </location>
</feature>
<dbReference type="EMBL" id="CABVHY010000013">
    <property type="protein sequence ID" value="VVO05415.1"/>
    <property type="molecule type" value="Genomic_DNA"/>
</dbReference>
<reference evidence="2 3" key="1">
    <citation type="submission" date="2019-09" db="EMBL/GenBank/DDBJ databases">
        <authorList>
            <person name="Chandra G."/>
            <person name="Truman W A."/>
        </authorList>
    </citation>
    <scope>NUCLEOTIDE SEQUENCE [LARGE SCALE GENOMIC DNA]</scope>
    <source>
        <strain evidence="2">PS723</strain>
    </source>
</reference>
<sequence>MALPGCLADICLAARLLTGKLRSVAIFSPHSSLAGLLFVLGKPDEIHFILPAQPPAKAASRSLKQASKNRHQKNRVTPSPPPLSRPMLEKRIELS</sequence>
<accession>A0A5E7D0H4</accession>
<protein>
    <submittedName>
        <fullName evidence="2">Uncharacterized protein</fullName>
    </submittedName>
</protein>
<dbReference type="AlphaFoldDB" id="A0A5E7D0H4"/>
<proteinExistence type="predicted"/>